<dbReference type="OrthoDB" id="76364at2759"/>
<feature type="compositionally biased region" description="Basic and acidic residues" evidence="6">
    <location>
        <begin position="326"/>
        <end position="335"/>
    </location>
</feature>
<sequence>MNDTHQDRPPLLANKNPLAGRFMLSVEEVKARATALLNKPVSPSFEEVRRKAVEMLSAKPREVETEEERIKRRACEMTMQGMNCGLRVRSDIFKVSHDDTEASPADKEESPKEKLVTKKRTSESGALEEVRKKKQKHPEDDGQANAKSEPEKSIPKEAKKRSQAVENTSAEDQNDRESPELEIISEKVKRPAVIIYGPPVIEVEKANHLQDLHSFERETNCAEPFKTGHAWPIKSQAPRSSKPNNMKYLRGAKETPSSSHTMTNSNTGISPTKKQPKISGYFSPTKGNASKAQEPENQEMQTPELPSPDETAGTSAKSSSKIRKSTGGEEERKSTLENLTRFKEILISVTMNKHYNALINPEDHTVICNFLAVSERSKALLIQLSKIKHIWRRVSDLKHPEIAEDLGDVIDELIRADFLKKDTELTDLREMLELLKVKEIADLLKVYKLESAKKKAGNIEVLLKHCQQQSTIRGNMSFMIEKRARLILGECVMVNLATVDVLKRMCLLESLPLCFKDTSLSDILYRANMLTHGTLVYPDCKINMQRQIFQNRDSFLEFHRAYLIFKEMETERVAKNYLAVAQLAKEAWKYFKALFEPSKTATRAFDEALPEYLRRYTAGHTLAHAMTNGIEALSKLKEFDSIIYILKDLLDQSCYCVRLRGDWYEKMALIYSKHIKNVNEVVRVIFKGMTDPKVDMRFKMSLANRAASFKTSKLLDKDTKEKLDYYANSAVLSEPPCIVIKGRVKSRGEGVVGQKMNFLLEDASTGETLVSSVESCAIAHYLKNERFEKGRHNEGSTIVTLFGILFWNEVYDQDIPDAFISRYQSEPLDLYGIDFYERRRDRLERQMQRIERWNSDESKAHFVNTWEMCADKVCLVNNSAFKDAEEAHSLFECMGAKTVNKICLRLMKDYRKTRSGFPDLVVWTPGKKDKYKFVESKLC</sequence>
<feature type="region of interest" description="Disordered" evidence="6">
    <location>
        <begin position="229"/>
        <end position="335"/>
    </location>
</feature>
<keyword evidence="3 5" id="KW-0378">Hydrolase</keyword>
<dbReference type="Pfam" id="PF08774">
    <property type="entry name" value="VRR_NUC"/>
    <property type="match status" value="1"/>
</dbReference>
<keyword evidence="5" id="KW-0539">Nucleus</keyword>
<dbReference type="GO" id="GO:0005634">
    <property type="term" value="C:nucleus"/>
    <property type="evidence" value="ECO:0007669"/>
    <property type="project" value="UniProtKB-SubCell"/>
</dbReference>
<protein>
    <recommendedName>
        <fullName evidence="5">Fanconi-associated nuclease</fullName>
        <ecNumber evidence="5">3.1.4.1</ecNumber>
    </recommendedName>
</protein>
<comment type="cofactor">
    <cofactor evidence="5">
        <name>Mg(2+)</name>
        <dbReference type="ChEBI" id="CHEBI:18420"/>
    </cofactor>
    <cofactor evidence="5">
        <name>Mn(2+)</name>
        <dbReference type="ChEBI" id="CHEBI:29035"/>
    </cofactor>
</comment>
<feature type="region of interest" description="Disordered" evidence="6">
    <location>
        <begin position="98"/>
        <end position="183"/>
    </location>
</feature>
<dbReference type="InterPro" id="IPR033315">
    <property type="entry name" value="Fan1-like"/>
</dbReference>
<dbReference type="InterPro" id="IPR014883">
    <property type="entry name" value="VRR_NUC"/>
</dbReference>
<keyword evidence="5" id="KW-0464">Manganese</keyword>
<dbReference type="GO" id="GO:0046872">
    <property type="term" value="F:metal ion binding"/>
    <property type="evidence" value="ECO:0007669"/>
    <property type="project" value="UniProtKB-KW"/>
</dbReference>
<name>A0A8S1CJN9_9INSE</name>
<gene>
    <name evidence="9" type="ORF">CLODIP_2_CD06126</name>
</gene>
<keyword evidence="1 5" id="KW-0540">Nuclease</keyword>
<evidence type="ECO:0000256" key="4">
    <source>
        <dbReference type="ARBA" id="ARBA00022842"/>
    </source>
</evidence>
<dbReference type="Pfam" id="PF21170">
    <property type="entry name" value="FAN1_TPR"/>
    <property type="match status" value="1"/>
</dbReference>
<evidence type="ECO:0000313" key="9">
    <source>
        <dbReference type="EMBL" id="CAB3365480.1"/>
    </source>
</evidence>
<comment type="function">
    <text evidence="5">Nuclease required for the repair of DNA interstrand cross-links (ICL). Acts as a 5'-3' exonuclease that anchors at a cut end of DNA and cleaves DNA successively at every third nucleotide, allowing to excise an ICL from one strand through flanking incisions.</text>
</comment>
<comment type="subcellular location">
    <subcellularLocation>
        <location evidence="5">Nucleus</location>
    </subcellularLocation>
</comment>
<keyword evidence="2 5" id="KW-0479">Metal-binding</keyword>
<comment type="caution">
    <text evidence="9">The sequence shown here is derived from an EMBL/GenBank/DDBJ whole genome shotgun (WGS) entry which is preliminary data.</text>
</comment>
<feature type="compositionally biased region" description="Polar residues" evidence="6">
    <location>
        <begin position="255"/>
        <end position="273"/>
    </location>
</feature>
<dbReference type="CDD" id="cd22326">
    <property type="entry name" value="FAN1-like"/>
    <property type="match status" value="1"/>
</dbReference>
<dbReference type="PANTHER" id="PTHR15749">
    <property type="entry name" value="FANCONI-ASSOCIATED NUCLEASE 1"/>
    <property type="match status" value="1"/>
</dbReference>
<comment type="similarity">
    <text evidence="5">Belongs to the FAN1 family.</text>
</comment>
<keyword evidence="4 5" id="KW-0460">Magnesium</keyword>
<dbReference type="AlphaFoldDB" id="A0A8S1CJN9"/>
<dbReference type="PANTHER" id="PTHR15749:SF4">
    <property type="entry name" value="FANCONI-ASSOCIATED NUCLEASE 1"/>
    <property type="match status" value="1"/>
</dbReference>
<accession>A0A8S1CJN9</accession>
<keyword evidence="5" id="KW-0234">DNA repair</keyword>
<dbReference type="GO" id="GO:0008409">
    <property type="term" value="F:5'-3' exonuclease activity"/>
    <property type="evidence" value="ECO:0007669"/>
    <property type="project" value="TreeGrafter"/>
</dbReference>
<dbReference type="InterPro" id="IPR049132">
    <property type="entry name" value="FAN1-like_euk"/>
</dbReference>
<dbReference type="GO" id="GO:0017108">
    <property type="term" value="F:5'-flap endonuclease activity"/>
    <property type="evidence" value="ECO:0007669"/>
    <property type="project" value="TreeGrafter"/>
</dbReference>
<dbReference type="Proteomes" id="UP000494165">
    <property type="component" value="Unassembled WGS sequence"/>
</dbReference>
<evidence type="ECO:0000256" key="5">
    <source>
        <dbReference type="RuleBase" id="RU365033"/>
    </source>
</evidence>
<feature type="domain" description="VRR-NUC" evidence="7">
    <location>
        <begin position="862"/>
        <end position="937"/>
    </location>
</feature>
<evidence type="ECO:0000256" key="1">
    <source>
        <dbReference type="ARBA" id="ARBA00022722"/>
    </source>
</evidence>
<feature type="domain" description="Fanconi-associated nuclease 1-like TPR" evidence="8">
    <location>
        <begin position="571"/>
        <end position="708"/>
    </location>
</feature>
<dbReference type="InterPro" id="IPR049126">
    <property type="entry name" value="FAN1-like_TPR"/>
</dbReference>
<proteinExistence type="inferred from homology"/>
<evidence type="ECO:0000259" key="8">
    <source>
        <dbReference type="Pfam" id="PF21170"/>
    </source>
</evidence>
<evidence type="ECO:0000259" key="7">
    <source>
        <dbReference type="Pfam" id="PF08774"/>
    </source>
</evidence>
<keyword evidence="10" id="KW-1185">Reference proteome</keyword>
<feature type="compositionally biased region" description="Basic and acidic residues" evidence="6">
    <location>
        <begin position="173"/>
        <end position="183"/>
    </location>
</feature>
<evidence type="ECO:0000256" key="3">
    <source>
        <dbReference type="ARBA" id="ARBA00022801"/>
    </source>
</evidence>
<feature type="compositionally biased region" description="Basic and acidic residues" evidence="6">
    <location>
        <begin position="98"/>
        <end position="122"/>
    </location>
</feature>
<dbReference type="EMBL" id="CADEPI010000020">
    <property type="protein sequence ID" value="CAB3365480.1"/>
    <property type="molecule type" value="Genomic_DNA"/>
</dbReference>
<evidence type="ECO:0000313" key="10">
    <source>
        <dbReference type="Proteomes" id="UP000494165"/>
    </source>
</evidence>
<dbReference type="EC" id="3.1.4.1" evidence="5"/>
<feature type="compositionally biased region" description="Basic and acidic residues" evidence="6">
    <location>
        <begin position="148"/>
        <end position="157"/>
    </location>
</feature>
<comment type="catalytic activity">
    <reaction evidence="5">
        <text>Hydrolytically removes 5'-nucleotides successively from the 3'-hydroxy termini of 3'-hydroxy-terminated oligonucleotides.</text>
        <dbReference type="EC" id="3.1.4.1"/>
    </reaction>
</comment>
<organism evidence="9 10">
    <name type="scientific">Cloeon dipterum</name>
    <dbReference type="NCBI Taxonomy" id="197152"/>
    <lineage>
        <taxon>Eukaryota</taxon>
        <taxon>Metazoa</taxon>
        <taxon>Ecdysozoa</taxon>
        <taxon>Arthropoda</taxon>
        <taxon>Hexapoda</taxon>
        <taxon>Insecta</taxon>
        <taxon>Pterygota</taxon>
        <taxon>Palaeoptera</taxon>
        <taxon>Ephemeroptera</taxon>
        <taxon>Pisciforma</taxon>
        <taxon>Baetidae</taxon>
        <taxon>Cloeon</taxon>
    </lineage>
</organism>
<reference evidence="9 10" key="1">
    <citation type="submission" date="2020-04" db="EMBL/GenBank/DDBJ databases">
        <authorList>
            <person name="Alioto T."/>
            <person name="Alioto T."/>
            <person name="Gomez Garrido J."/>
        </authorList>
    </citation>
    <scope>NUCLEOTIDE SEQUENCE [LARGE SCALE GENOMIC DNA]</scope>
</reference>
<dbReference type="GO" id="GO:0070336">
    <property type="term" value="F:flap-structured DNA binding"/>
    <property type="evidence" value="ECO:0007669"/>
    <property type="project" value="TreeGrafter"/>
</dbReference>
<evidence type="ECO:0000256" key="6">
    <source>
        <dbReference type="SAM" id="MobiDB-lite"/>
    </source>
</evidence>
<dbReference type="GO" id="GO:0004528">
    <property type="term" value="F:phosphodiesterase I activity"/>
    <property type="evidence" value="ECO:0007669"/>
    <property type="project" value="UniProtKB-EC"/>
</dbReference>
<dbReference type="GO" id="GO:0036297">
    <property type="term" value="P:interstrand cross-link repair"/>
    <property type="evidence" value="ECO:0007669"/>
    <property type="project" value="InterPro"/>
</dbReference>
<keyword evidence="5" id="KW-0227">DNA damage</keyword>
<evidence type="ECO:0000256" key="2">
    <source>
        <dbReference type="ARBA" id="ARBA00022723"/>
    </source>
</evidence>